<organism evidence="1 2">
    <name type="scientific">Choristoneura fumiferana</name>
    <name type="common">Spruce budworm moth</name>
    <name type="synonym">Archips fumiferana</name>
    <dbReference type="NCBI Taxonomy" id="7141"/>
    <lineage>
        <taxon>Eukaryota</taxon>
        <taxon>Metazoa</taxon>
        <taxon>Ecdysozoa</taxon>
        <taxon>Arthropoda</taxon>
        <taxon>Hexapoda</taxon>
        <taxon>Insecta</taxon>
        <taxon>Pterygota</taxon>
        <taxon>Neoptera</taxon>
        <taxon>Endopterygota</taxon>
        <taxon>Lepidoptera</taxon>
        <taxon>Glossata</taxon>
        <taxon>Ditrysia</taxon>
        <taxon>Tortricoidea</taxon>
        <taxon>Tortricidae</taxon>
        <taxon>Tortricinae</taxon>
        <taxon>Choristoneura</taxon>
    </lineage>
</organism>
<comment type="caution">
    <text evidence="1">The sequence shown here is derived from an EMBL/GenBank/DDBJ whole genome shotgun (WGS) entry which is preliminary data.</text>
</comment>
<keyword evidence="2" id="KW-1185">Reference proteome</keyword>
<name>A0ACC0KJN3_CHOFU</name>
<dbReference type="Proteomes" id="UP001064048">
    <property type="component" value="Chromosome 17"/>
</dbReference>
<sequence length="1935" mass="218372">MDDNQTPSKKKFISIQEEKLIRKVEYESIARASVHSPKKQLLLDLEILQKSSSPLKPSQRVVVSIKQRGLIPIKTIYIAEKNRFHPKRGLEKSGTRLAIGDHSSFTTHISQNTSSSASPDLDETKKQQLEDQKKNKVSLDTEITVSKHLEVESSVCNNDVPDSKLGTAGNYVVKAQSRTPIMSDNKFIKESENLFELTKDVATFTVTRHSSDKLARTTVAIVNNLISKIDQLERRIRRQDMVLHSIDPHINVSSSDEEYKDITMKSTSASGRPGCSYIEQYSHIPETSAFQRLSPSKATTIEKEHNSEQYGRDFTTYDGITARGRRQTASVPYKRDDAPKMAAERVHKIRHKLNPVRDYRLMDTVHYLAQGEFAPRDDGIKLTPSREAVLSDIIWEDVCRTHWPSARLGRRVTHPERVSTRGELQRLIDSLLRERVAHVERRRRRHYRIVKLNHRHESCRPVGKTGDIIVASHKNKPPSGEKEMGGSEHNAGSAVMSSRKWQEHSPQRSHRSHDRLISPEPSHKRHSRQDDCSPGPSYAVSRGGNNREPTCCYRASNPSRPEKLQKLTRNECKQKLTSSGSGTSGKPLGRTPRLVVKKEVSHKKCPKEEPNLEHFILLPTLLARGGVDGSLERAVLAGQGRRLLAEADPLPLPSHLASLVAKCEALHDAVEKGSLLELQVLLCRDEAGAGLLHKAVYYDYTDIAEWLVDNYPQLVHQKDSVILSIKRHNIRIWCHDCDMARLQRVVWEGHGSRLLSEVSNQPVVKKFLEAVPYMMHSGDPVTPQALSSRDVNNMTVMHKTTTVARRCTMLPRSEMTNTRITRLWGSGPMRRWWTTPQEIDKNILKTIPEAPRTASSAYPSSWDWKLLDTGVIAELNKKSRRKMKASTENLSSKNNTNTISESVENRVGAMKQSSTHEFIKDLPELDDSARPEHKNDVKTGNIIEDSQVVEEPQHANEEHGENEAQEEGESAEDEAQEKEDEHVEEHNEETEENPDKEVQDADEVHVIEIKDEDGKADYVNKMEDSEENTTEHVDSKRNDDSENHNMDNHDNENETGDQTFGHDHIGEEHNHEKKDDVENHSDIKSESNLEENKVLNEDEANHKSENSKLNESNQLENDVPNHEHEDTNHREESSNLVNDHKQNSGLDGHENDDHNKSDIKEAEDDQNKKEHNTNDEKVMDADTKVEEESFATTKEGNNNNDHSEDDDDVQVQGDCNSEYSDTNLRSTAELSDTKSAKRGNLTDGRSTQESLIEGIISGEAELDYQDASITQREESVHADELAVDSEIDPEVTELINSANMEMLAALVLNGEGSRLIGRRSGNAELQAFLDNVSTYMQKINKVHLAAKDGNIRDLQAALDRRKFAIARDSISPNGATPLHVATVFGKTNIMKYLGGRFPETLSAVDFEGRTALHYAAILPDNGHYFNLLQQLGANAKDLDDNGRSAEDYQKNPSLLPFNQLISDFGISKEAAQEMLSDKVPEDQVSSRRILDAPEALDTLERCYRLLASARPARTPLSASSNRATPPLVLGRFLKRSVFEALKHRVTKLDHDLFDVIWPAVKKLPESRNVIQTVEEDFPGGVTAPDYYVYEVFHEFLIPLIKDLHNINVHSDLSLHPPSDFVTHKRPFAKSTSPTEPLVELNVDPNDEFVLSGTIECSRNMQGFELPINLKIGKLEAIERIITTILMRDDFLKLSEQSNPESDQKGGTYYTMNEILEKPSEISASLAAAGLLIALCDREEIDDYTRLHGRHWPYGRGVYVSDDKTFAVWINVHDHIRVLMATPAESPGEIGLPFSKIFTIMSYLHEKIDFVLDSKLGYLSSRPTFLGSAIRFSLIVNFPGLSKDSDNMKHLCAMRGLQYRETLSPEIARISNYQCLSITESNCFNDFTTAASNLLHLEKDLSMQNSAHIATMLTNIFRRKRSSLTDLESRDNHEKP</sequence>
<evidence type="ECO:0000313" key="2">
    <source>
        <dbReference type="Proteomes" id="UP001064048"/>
    </source>
</evidence>
<gene>
    <name evidence="1" type="ORF">MSG28_010142</name>
</gene>
<reference evidence="1 2" key="1">
    <citation type="journal article" date="2022" name="Genome Biol. Evol.">
        <title>The Spruce Budworm Genome: Reconstructing the Evolutionary History of Antifreeze Proteins.</title>
        <authorList>
            <person name="Beliveau C."/>
            <person name="Gagne P."/>
            <person name="Picq S."/>
            <person name="Vernygora O."/>
            <person name="Keeling C.I."/>
            <person name="Pinkney K."/>
            <person name="Doucet D."/>
            <person name="Wen F."/>
            <person name="Johnston J.S."/>
            <person name="Maaroufi H."/>
            <person name="Boyle B."/>
            <person name="Laroche J."/>
            <person name="Dewar K."/>
            <person name="Juretic N."/>
            <person name="Blackburn G."/>
            <person name="Nisole A."/>
            <person name="Brunet B."/>
            <person name="Brandao M."/>
            <person name="Lumley L."/>
            <person name="Duan J."/>
            <person name="Quan G."/>
            <person name="Lucarotti C.J."/>
            <person name="Roe A.D."/>
            <person name="Sperling F.A.H."/>
            <person name="Levesque R.C."/>
            <person name="Cusson M."/>
        </authorList>
    </citation>
    <scope>NUCLEOTIDE SEQUENCE [LARGE SCALE GENOMIC DNA]</scope>
    <source>
        <strain evidence="1">Glfc:IPQL:Cfum</strain>
    </source>
</reference>
<evidence type="ECO:0000313" key="1">
    <source>
        <dbReference type="EMBL" id="KAI8436648.1"/>
    </source>
</evidence>
<accession>A0ACC0KJN3</accession>
<proteinExistence type="predicted"/>
<protein>
    <submittedName>
        <fullName evidence="1">Uncharacterized protein</fullName>
    </submittedName>
</protein>
<dbReference type="EMBL" id="CM046117">
    <property type="protein sequence ID" value="KAI8436648.1"/>
    <property type="molecule type" value="Genomic_DNA"/>
</dbReference>